<dbReference type="RefSeq" id="WP_051678023.1">
    <property type="nucleotide sequence ID" value="NZ_JJRY01000001.1"/>
</dbReference>
<dbReference type="Gene3D" id="1.10.260.40">
    <property type="entry name" value="lambda repressor-like DNA-binding domains"/>
    <property type="match status" value="1"/>
</dbReference>
<evidence type="ECO:0000259" key="1">
    <source>
        <dbReference type="PROSITE" id="PS50943"/>
    </source>
</evidence>
<dbReference type="PATRIC" id="fig|1348973.3.peg.462"/>
<feature type="domain" description="HTH cro/C1-type" evidence="1">
    <location>
        <begin position="6"/>
        <end position="61"/>
    </location>
</feature>
<proteinExistence type="predicted"/>
<dbReference type="PROSITE" id="PS50943">
    <property type="entry name" value="HTH_CROC1"/>
    <property type="match status" value="1"/>
</dbReference>
<dbReference type="OrthoDB" id="2899891at2"/>
<evidence type="ECO:0000313" key="3">
    <source>
        <dbReference type="Proteomes" id="UP000027936"/>
    </source>
</evidence>
<dbReference type="SMART" id="SM00530">
    <property type="entry name" value="HTH_XRE"/>
    <property type="match status" value="1"/>
</dbReference>
<dbReference type="SUPFAM" id="SSF47413">
    <property type="entry name" value="lambda repressor-like DNA-binding domains"/>
    <property type="match status" value="1"/>
</dbReference>
<evidence type="ECO:0000313" key="2">
    <source>
        <dbReference type="EMBL" id="KEF40448.1"/>
    </source>
</evidence>
<name>A0A072NU95_SCHAZ</name>
<dbReference type="InterPro" id="IPR010982">
    <property type="entry name" value="Lambda_DNA-bd_dom_sf"/>
</dbReference>
<gene>
    <name evidence="2" type="ORF">M670_00474</name>
</gene>
<dbReference type="EMBL" id="JJRY01000001">
    <property type="protein sequence ID" value="KEF40448.1"/>
    <property type="molecule type" value="Genomic_DNA"/>
</dbReference>
<protein>
    <submittedName>
        <fullName evidence="2">Putative transcriptional regulator</fullName>
    </submittedName>
</protein>
<dbReference type="AlphaFoldDB" id="A0A072NU95"/>
<dbReference type="Pfam" id="PF13443">
    <property type="entry name" value="HTH_26"/>
    <property type="match status" value="1"/>
</dbReference>
<comment type="caution">
    <text evidence="2">The sequence shown here is derived from an EMBL/GenBank/DDBJ whole genome shotgun (WGS) entry which is preliminary data.</text>
</comment>
<sequence length="64" mass="6972">MMGKGLRIIMADRNVNIEKLAKQSGVSRTTISNLRNGLSKGVEFDTIAKLSSALKCNSSELFID</sequence>
<dbReference type="Proteomes" id="UP000027936">
    <property type="component" value="Unassembled WGS sequence"/>
</dbReference>
<dbReference type="InterPro" id="IPR001387">
    <property type="entry name" value="Cro/C1-type_HTH"/>
</dbReference>
<dbReference type="CDD" id="cd00093">
    <property type="entry name" value="HTH_XRE"/>
    <property type="match status" value="1"/>
</dbReference>
<reference evidence="2 3" key="1">
    <citation type="submission" date="2014-04" db="EMBL/GenBank/DDBJ databases">
        <title>Draft genome sequence of Bacillus azotoformans MEV2011, a (co-) denitrifying strain unable to grow in the presence of oxygen.</title>
        <authorList>
            <person name="Nielsen M."/>
            <person name="Schreiber L."/>
            <person name="Finster K."/>
            <person name="Schramm A."/>
        </authorList>
    </citation>
    <scope>NUCLEOTIDE SEQUENCE [LARGE SCALE GENOMIC DNA]</scope>
    <source>
        <strain evidence="2 3">MEV2011</strain>
    </source>
</reference>
<organism evidence="2 3">
    <name type="scientific">Schinkia azotoformans MEV2011</name>
    <dbReference type="NCBI Taxonomy" id="1348973"/>
    <lineage>
        <taxon>Bacteria</taxon>
        <taxon>Bacillati</taxon>
        <taxon>Bacillota</taxon>
        <taxon>Bacilli</taxon>
        <taxon>Bacillales</taxon>
        <taxon>Bacillaceae</taxon>
        <taxon>Calidifontibacillus/Schinkia group</taxon>
        <taxon>Schinkia</taxon>
    </lineage>
</organism>
<dbReference type="GO" id="GO:0003677">
    <property type="term" value="F:DNA binding"/>
    <property type="evidence" value="ECO:0007669"/>
    <property type="project" value="InterPro"/>
</dbReference>
<accession>A0A072NU95</accession>